<proteinExistence type="predicted"/>
<dbReference type="SUPFAM" id="SSF46955">
    <property type="entry name" value="Putative DNA-binding domain"/>
    <property type="match status" value="1"/>
</dbReference>
<sequence length="140" mass="16581">MERMYTPGEIAKKLSVSVNTLRKKAIEAEERGHKFEKTDRGHRRYAKQELEMLFPSINVNESLNIEYKVPDENRIQMDMHSYSHEIKVIIEKELGLINEKIKKSEQVIIEHRKNIEENKLRKEGIENLLVSITKHLNNEE</sequence>
<accession>A0A1C4AR74</accession>
<dbReference type="InterPro" id="IPR009061">
    <property type="entry name" value="DNA-bd_dom_put_sf"/>
</dbReference>
<name>A0A1C4AR74_BACTU</name>
<dbReference type="EMBL" id="FMBI01000023">
    <property type="protein sequence ID" value="SCB97079.1"/>
    <property type="molecule type" value="Genomic_DNA"/>
</dbReference>
<organism evidence="1 2">
    <name type="scientific">Bacillus thuringiensis</name>
    <dbReference type="NCBI Taxonomy" id="1428"/>
    <lineage>
        <taxon>Bacteria</taxon>
        <taxon>Bacillati</taxon>
        <taxon>Bacillota</taxon>
        <taxon>Bacilli</taxon>
        <taxon>Bacillales</taxon>
        <taxon>Bacillaceae</taxon>
        <taxon>Bacillus</taxon>
        <taxon>Bacillus cereus group</taxon>
    </lineage>
</organism>
<dbReference type="Gene3D" id="1.10.1660.10">
    <property type="match status" value="1"/>
</dbReference>
<gene>
    <name evidence="1" type="ORF">BTT61001_00889</name>
</gene>
<reference evidence="1 2" key="1">
    <citation type="submission" date="2016-08" db="EMBL/GenBank/DDBJ databases">
        <authorList>
            <person name="Seilhamer J.J."/>
        </authorList>
    </citation>
    <scope>NUCLEOTIDE SEQUENCE [LARGE SCALE GENOMIC DNA]</scope>
    <source>
        <strain evidence="1 2">IEBC_T61001</strain>
    </source>
</reference>
<evidence type="ECO:0000313" key="2">
    <source>
        <dbReference type="Proteomes" id="UP000195991"/>
    </source>
</evidence>
<dbReference type="RefSeq" id="WP_087985720.1">
    <property type="nucleotide sequence ID" value="NZ_FMBI01000023.1"/>
</dbReference>
<dbReference type="Proteomes" id="UP000195991">
    <property type="component" value="Unassembled WGS sequence"/>
</dbReference>
<evidence type="ECO:0000313" key="1">
    <source>
        <dbReference type="EMBL" id="SCB97079.1"/>
    </source>
</evidence>
<dbReference type="AlphaFoldDB" id="A0A1C4AR74"/>
<protein>
    <submittedName>
        <fullName evidence="1">Uncharacterized protein</fullName>
    </submittedName>
</protein>